<reference evidence="14" key="1">
    <citation type="journal article" date="2016" name="Nat. Commun.">
        <title>Genome analysis of three Pneumocystis species reveals adaptation mechanisms to life exclusively in mammalian hosts.</title>
        <authorList>
            <person name="Ma L."/>
            <person name="Chen Z."/>
            <person name="Huang D.W."/>
            <person name="Kutty G."/>
            <person name="Ishihara M."/>
            <person name="Wang H."/>
            <person name="Abouelleil A."/>
            <person name="Bishop L."/>
            <person name="Davey E."/>
            <person name="Deng R."/>
            <person name="Deng X."/>
            <person name="Fan L."/>
            <person name="Fantoni G."/>
            <person name="Fitzgerald M."/>
            <person name="Gogineni E."/>
            <person name="Goldberg J.M."/>
            <person name="Handley G."/>
            <person name="Hu X."/>
            <person name="Huber C."/>
            <person name="Jiao X."/>
            <person name="Jones K."/>
            <person name="Levin J.Z."/>
            <person name="Liu Y."/>
            <person name="Macdonald P."/>
            <person name="Melnikov A."/>
            <person name="Raley C."/>
            <person name="Sassi M."/>
            <person name="Sherman B.T."/>
            <person name="Song X."/>
            <person name="Sykes S."/>
            <person name="Tran B."/>
            <person name="Walsh L."/>
            <person name="Xia Y."/>
            <person name="Yang J."/>
            <person name="Young S."/>
            <person name="Zeng Q."/>
            <person name="Zheng X."/>
            <person name="Stephens R."/>
            <person name="Nusbaum C."/>
            <person name="Birren B.W."/>
            <person name="Azadi P."/>
            <person name="Lempicki R.A."/>
            <person name="Cuomo C.A."/>
            <person name="Kovacs J.A."/>
        </authorList>
    </citation>
    <scope>NUCLEOTIDE SEQUENCE [LARGE SCALE GENOMIC DNA]</scope>
    <source>
        <strain evidence="14">RU7</strain>
    </source>
</reference>
<dbReference type="AlphaFoldDB" id="A0A0W4ZJM9"/>
<dbReference type="PANTHER" id="PTHR12388:SF0">
    <property type="entry name" value="MITOCHONDRIAL IMPORT INNER MEMBRANE TRANSLOCASE SUBUNIT TIM16"/>
    <property type="match status" value="1"/>
</dbReference>
<dbReference type="GeneID" id="28940961"/>
<dbReference type="GO" id="GO:0001405">
    <property type="term" value="C:PAM complex, Tim23 associated import motor"/>
    <property type="evidence" value="ECO:0007669"/>
    <property type="project" value="EnsemblFungi"/>
</dbReference>
<name>A0A0W4ZJM9_PNEJ7</name>
<gene>
    <name evidence="13" type="ORF">T551_02443</name>
</gene>
<evidence type="ECO:0000256" key="10">
    <source>
        <dbReference type="ARBA" id="ARBA00023136"/>
    </source>
</evidence>
<evidence type="ECO:0000256" key="8">
    <source>
        <dbReference type="ARBA" id="ARBA00023010"/>
    </source>
</evidence>
<dbReference type="FunFam" id="1.10.287.110:FF:000006">
    <property type="entry name" value="Import inner membrane translocase subunit TIM16"/>
    <property type="match status" value="1"/>
</dbReference>
<keyword evidence="9" id="KW-0496">Mitochondrion</keyword>
<dbReference type="GO" id="GO:0030150">
    <property type="term" value="P:protein import into mitochondrial matrix"/>
    <property type="evidence" value="ECO:0007669"/>
    <property type="project" value="EnsemblFungi"/>
</dbReference>
<keyword evidence="10" id="KW-0472">Membrane</keyword>
<evidence type="ECO:0000256" key="5">
    <source>
        <dbReference type="ARBA" id="ARBA00022448"/>
    </source>
</evidence>
<comment type="subcellular location">
    <subcellularLocation>
        <location evidence="1">Mitochondrion inner membrane</location>
        <topology evidence="1">Peripheral membrane protein</topology>
    </subcellularLocation>
</comment>
<keyword evidence="8" id="KW-0811">Translocation</keyword>
<sequence length="132" mass="15109">MFILIIKMAHQLIAQIIIVGTQILGRAFVQAYKQVAANAALKHAQNNIYESHREIHDTNTDILSQKTGITIPEACQILNIKKTPIELSDVIEKYEYLYKINDPKNGGSLYLQTKIFWAKERLKLDISQKKDI</sequence>
<dbReference type="Gene3D" id="1.10.287.110">
    <property type="entry name" value="DnaJ domain"/>
    <property type="match status" value="1"/>
</dbReference>
<evidence type="ECO:0000256" key="3">
    <source>
        <dbReference type="ARBA" id="ARBA00013571"/>
    </source>
</evidence>
<keyword evidence="6" id="KW-0999">Mitochondrion inner membrane</keyword>
<comment type="similarity">
    <text evidence="2">Belongs to the TIM16/PAM16 family.</text>
</comment>
<dbReference type="EMBL" id="LFWA01000011">
    <property type="protein sequence ID" value="KTW28593.1"/>
    <property type="molecule type" value="Genomic_DNA"/>
</dbReference>
<keyword evidence="5" id="KW-0813">Transport</keyword>
<keyword evidence="7" id="KW-0653">Protein transport</keyword>
<dbReference type="GO" id="GO:0019904">
    <property type="term" value="F:protein domain specific binding"/>
    <property type="evidence" value="ECO:0007669"/>
    <property type="project" value="EnsemblFungi"/>
</dbReference>
<dbReference type="Proteomes" id="UP000053447">
    <property type="component" value="Unassembled WGS sequence"/>
</dbReference>
<dbReference type="InterPro" id="IPR005341">
    <property type="entry name" value="Tim16"/>
</dbReference>
<dbReference type="OrthoDB" id="10262892at2759"/>
<dbReference type="RefSeq" id="XP_018228928.1">
    <property type="nucleotide sequence ID" value="XM_018374706.1"/>
</dbReference>
<evidence type="ECO:0000256" key="6">
    <source>
        <dbReference type="ARBA" id="ARBA00022792"/>
    </source>
</evidence>
<evidence type="ECO:0000256" key="1">
    <source>
        <dbReference type="ARBA" id="ARBA00004637"/>
    </source>
</evidence>
<evidence type="ECO:0000256" key="9">
    <source>
        <dbReference type="ARBA" id="ARBA00023128"/>
    </source>
</evidence>
<evidence type="ECO:0000313" key="13">
    <source>
        <dbReference type="EMBL" id="KTW28593.1"/>
    </source>
</evidence>
<evidence type="ECO:0000313" key="14">
    <source>
        <dbReference type="Proteomes" id="UP000053447"/>
    </source>
</evidence>
<keyword evidence="14" id="KW-1185">Reference proteome</keyword>
<proteinExistence type="inferred from homology"/>
<dbReference type="InterPro" id="IPR036869">
    <property type="entry name" value="J_dom_sf"/>
</dbReference>
<organism evidence="13 14">
    <name type="scientific">Pneumocystis jirovecii (strain RU7)</name>
    <name type="common">Human pneumocystis pneumonia agent</name>
    <dbReference type="NCBI Taxonomy" id="1408657"/>
    <lineage>
        <taxon>Eukaryota</taxon>
        <taxon>Fungi</taxon>
        <taxon>Dikarya</taxon>
        <taxon>Ascomycota</taxon>
        <taxon>Taphrinomycotina</taxon>
        <taxon>Pneumocystomycetes</taxon>
        <taxon>Pneumocystaceae</taxon>
        <taxon>Pneumocystis</taxon>
    </lineage>
</organism>
<evidence type="ECO:0000256" key="2">
    <source>
        <dbReference type="ARBA" id="ARBA00008817"/>
    </source>
</evidence>
<evidence type="ECO:0000256" key="7">
    <source>
        <dbReference type="ARBA" id="ARBA00022927"/>
    </source>
</evidence>
<evidence type="ECO:0000256" key="11">
    <source>
        <dbReference type="ARBA" id="ARBA00030422"/>
    </source>
</evidence>
<protein>
    <recommendedName>
        <fullName evidence="4">Mitochondrial import inner membrane translocase subunit TIM16</fullName>
    </recommendedName>
    <alternativeName>
        <fullName evidence="3">Mitochondrial import inner membrane translocase subunit tim16</fullName>
    </alternativeName>
    <alternativeName>
        <fullName evidence="11 12">Presequence translocated-associated motor subunit PAM16</fullName>
    </alternativeName>
</protein>
<dbReference type="STRING" id="1408657.A0A0W4ZJM9"/>
<dbReference type="VEuPathDB" id="FungiDB:T551_02443"/>
<dbReference type="Pfam" id="PF03656">
    <property type="entry name" value="Pam16"/>
    <property type="match status" value="1"/>
</dbReference>
<evidence type="ECO:0000256" key="12">
    <source>
        <dbReference type="ARBA" id="ARBA00031407"/>
    </source>
</evidence>
<comment type="caution">
    <text evidence="13">The sequence shown here is derived from an EMBL/GenBank/DDBJ whole genome shotgun (WGS) entry which is preliminary data.</text>
</comment>
<dbReference type="PANTHER" id="PTHR12388">
    <property type="entry name" value="MITOCHONDRIA ASSOCIATED GRANULOCYTE MACROPHAGE CSF SIGNALING MOLECULE"/>
    <property type="match status" value="1"/>
</dbReference>
<evidence type="ECO:0000256" key="4">
    <source>
        <dbReference type="ARBA" id="ARBA00020721"/>
    </source>
</evidence>
<accession>A0A0W4ZJM9</accession>